<evidence type="ECO:0000256" key="8">
    <source>
        <dbReference type="ARBA" id="ARBA00023065"/>
    </source>
</evidence>
<feature type="transmembrane region" description="Helical" evidence="13">
    <location>
        <begin position="348"/>
        <end position="370"/>
    </location>
</feature>
<evidence type="ECO:0000256" key="10">
    <source>
        <dbReference type="ARBA" id="ARBA00023157"/>
    </source>
</evidence>
<dbReference type="HOGENOM" id="CLU_020945_0_1_1"/>
<dbReference type="InterPro" id="IPR049134">
    <property type="entry name" value="MCLN_ECD"/>
</dbReference>
<evidence type="ECO:0000259" key="15">
    <source>
        <dbReference type="Pfam" id="PF21381"/>
    </source>
</evidence>
<accession>B3S1R4</accession>
<keyword evidence="7 13" id="KW-1133">Transmembrane helix</keyword>
<evidence type="ECO:0000313" key="17">
    <source>
        <dbReference type="Proteomes" id="UP000009022"/>
    </source>
</evidence>
<evidence type="ECO:0000256" key="4">
    <source>
        <dbReference type="ARBA" id="ARBA00022475"/>
    </source>
</evidence>
<keyword evidence="17" id="KW-1185">Reference proteome</keyword>
<reference evidence="16 17" key="1">
    <citation type="journal article" date="2008" name="Nature">
        <title>The Trichoplax genome and the nature of placozoans.</title>
        <authorList>
            <person name="Srivastava M."/>
            <person name="Begovic E."/>
            <person name="Chapman J."/>
            <person name="Putnam N.H."/>
            <person name="Hellsten U."/>
            <person name="Kawashima T."/>
            <person name="Kuo A."/>
            <person name="Mitros T."/>
            <person name="Salamov A."/>
            <person name="Carpenter M.L."/>
            <person name="Signorovitch A.Y."/>
            <person name="Moreno M.A."/>
            <person name="Kamm K."/>
            <person name="Grimwood J."/>
            <person name="Schmutz J."/>
            <person name="Shapiro H."/>
            <person name="Grigoriev I.V."/>
            <person name="Buss L.W."/>
            <person name="Schierwater B."/>
            <person name="Dellaporta S.L."/>
            <person name="Rokhsar D.S."/>
        </authorList>
    </citation>
    <scope>NUCLEOTIDE SEQUENCE [LARGE SCALE GENOMIC DNA]</scope>
    <source>
        <strain evidence="16 17">Grell-BS-1999</strain>
    </source>
</reference>
<feature type="transmembrane region" description="Helical" evidence="13">
    <location>
        <begin position="416"/>
        <end position="437"/>
    </location>
</feature>
<protein>
    <submittedName>
        <fullName evidence="16">Uncharacterized protein</fullName>
    </submittedName>
</protein>
<feature type="domain" description="Polycystin cation channel PKD1/PKD2" evidence="14">
    <location>
        <begin position="311"/>
        <end position="444"/>
    </location>
</feature>
<dbReference type="GO" id="GO:0072345">
    <property type="term" value="F:NAADP-sensitive calcium-release channel activity"/>
    <property type="evidence" value="ECO:0000318"/>
    <property type="project" value="GO_Central"/>
</dbReference>
<dbReference type="RefSeq" id="XP_002113929.1">
    <property type="nucleotide sequence ID" value="XM_002113893.1"/>
</dbReference>
<dbReference type="GO" id="GO:0010008">
    <property type="term" value="C:endosome membrane"/>
    <property type="evidence" value="ECO:0007669"/>
    <property type="project" value="UniProtKB-SubCell"/>
</dbReference>
<evidence type="ECO:0000256" key="11">
    <source>
        <dbReference type="ARBA" id="ARBA00023303"/>
    </source>
</evidence>
<evidence type="ECO:0000256" key="12">
    <source>
        <dbReference type="ARBA" id="ARBA00036634"/>
    </source>
</evidence>
<dbReference type="GO" id="GO:0005765">
    <property type="term" value="C:lysosomal membrane"/>
    <property type="evidence" value="ECO:0000318"/>
    <property type="project" value="GO_Central"/>
</dbReference>
<dbReference type="eggNOG" id="KOG3733">
    <property type="taxonomic scope" value="Eukaryota"/>
</dbReference>
<dbReference type="InParanoid" id="B3S1R4"/>
<dbReference type="Pfam" id="PF08016">
    <property type="entry name" value="PKD_channel"/>
    <property type="match status" value="1"/>
</dbReference>
<dbReference type="CTD" id="6755142"/>
<dbReference type="FunFam" id="1.10.287.70:FF:000033">
    <property type="entry name" value="Mucolipin 1"/>
    <property type="match status" value="1"/>
</dbReference>
<dbReference type="KEGG" id="tad:TRIADDRAFT_27592"/>
<dbReference type="EMBL" id="DS985247">
    <property type="protein sequence ID" value="EDV23019.1"/>
    <property type="molecule type" value="Genomic_DNA"/>
</dbReference>
<keyword evidence="6" id="KW-0967">Endosome</keyword>
<evidence type="ECO:0000256" key="5">
    <source>
        <dbReference type="ARBA" id="ARBA00022692"/>
    </source>
</evidence>
<keyword evidence="11" id="KW-0407">Ion channel</keyword>
<dbReference type="PhylomeDB" id="B3S1R4"/>
<evidence type="ECO:0000259" key="14">
    <source>
        <dbReference type="Pfam" id="PF08016"/>
    </source>
</evidence>
<comment type="catalytic activity">
    <reaction evidence="12">
        <text>Ca(2+)(in) = Ca(2+)(out)</text>
        <dbReference type="Rhea" id="RHEA:29671"/>
        <dbReference type="ChEBI" id="CHEBI:29108"/>
    </reaction>
</comment>
<dbReference type="OMA" id="ELHFKRM"/>
<dbReference type="PANTHER" id="PTHR12127:SF7">
    <property type="entry name" value="SD02261P"/>
    <property type="match status" value="1"/>
</dbReference>
<dbReference type="STRING" id="10228.B3S1R4"/>
<dbReference type="FunCoup" id="B3S1R4">
    <property type="interactions" value="162"/>
</dbReference>
<keyword evidence="3" id="KW-0813">Transport</keyword>
<proteinExistence type="predicted"/>
<evidence type="ECO:0000256" key="1">
    <source>
        <dbReference type="ARBA" id="ARBA00004337"/>
    </source>
</evidence>
<dbReference type="Pfam" id="PF21381">
    <property type="entry name" value="MCLN_ECD"/>
    <property type="match status" value="1"/>
</dbReference>
<evidence type="ECO:0000256" key="2">
    <source>
        <dbReference type="ARBA" id="ARBA00004651"/>
    </source>
</evidence>
<dbReference type="GO" id="GO:0005886">
    <property type="term" value="C:plasma membrane"/>
    <property type="evidence" value="ECO:0000318"/>
    <property type="project" value="GO_Central"/>
</dbReference>
<dbReference type="InterPro" id="IPR039031">
    <property type="entry name" value="Mucolipin"/>
</dbReference>
<organism evidence="16 17">
    <name type="scientific">Trichoplax adhaerens</name>
    <name type="common">Trichoplax reptans</name>
    <dbReference type="NCBI Taxonomy" id="10228"/>
    <lineage>
        <taxon>Eukaryota</taxon>
        <taxon>Metazoa</taxon>
        <taxon>Placozoa</taxon>
        <taxon>Uniplacotomia</taxon>
        <taxon>Trichoplacea</taxon>
        <taxon>Trichoplacidae</taxon>
        <taxon>Trichoplax</taxon>
    </lineage>
</organism>
<keyword evidence="8" id="KW-0406">Ion transport</keyword>
<keyword evidence="4" id="KW-1003">Cell membrane</keyword>
<evidence type="ECO:0000256" key="9">
    <source>
        <dbReference type="ARBA" id="ARBA00023136"/>
    </source>
</evidence>
<feature type="domain" description="Mucolipin extracytosolic" evidence="15">
    <location>
        <begin position="72"/>
        <end position="201"/>
    </location>
</feature>
<dbReference type="InterPro" id="IPR013122">
    <property type="entry name" value="PKD1_2_channel"/>
</dbReference>
<evidence type="ECO:0000256" key="3">
    <source>
        <dbReference type="ARBA" id="ARBA00022448"/>
    </source>
</evidence>
<gene>
    <name evidence="16" type="ORF">TRIADDRAFT_27592</name>
</gene>
<dbReference type="GeneID" id="6755142"/>
<evidence type="ECO:0000256" key="6">
    <source>
        <dbReference type="ARBA" id="ARBA00022753"/>
    </source>
</evidence>
<sequence length="454" mass="52414">MANPALSIDTGAAANLDTNSVSNSVANHEFSAAFNLSDHQMRKKLRYYFMNPLEKYEAKKRKPWKLVFQIVKIVMITVQYAAIADTAIGAYNYPTTDGSVPPIEFCVKKYANLTFHAQTQQYRFNTTILNNIIVIFHNNMFYLMQYRIIMISMKFSLKTIDLRQIQFYNDPDCYDLTINVSIDNSDHDGKALIDVRLDHRRYLCSKKSNKLDELSTYSITGIIIDVIVIISCLVSSILCLRSMFKSALISMIVSEHFKNQHNKSLTLEERMEFINLWFIVIVASDSLTIIGSGFKIFIEAGDFHDYDGCSILLGTGVLFAWIGFLRFLSFFRKYNILLITLKAAFPSVLRFMFCTAFLYMGYAFCGWIILGPYHEKFRTLNTASECMFSLINGDDMFTTYKIMSKESYSAWLYSRIYLYTFISLFIYVVLSLFISIISDTYETMKVHYIANGYK</sequence>
<dbReference type="PANTHER" id="PTHR12127">
    <property type="entry name" value="MUCOLIPIN"/>
    <property type="match status" value="1"/>
</dbReference>
<feature type="transmembrane region" description="Helical" evidence="13">
    <location>
        <begin position="217"/>
        <end position="240"/>
    </location>
</feature>
<dbReference type="Proteomes" id="UP000009022">
    <property type="component" value="Unassembled WGS sequence"/>
</dbReference>
<dbReference type="AlphaFoldDB" id="B3S1R4"/>
<feature type="transmembrane region" description="Helical" evidence="13">
    <location>
        <begin position="273"/>
        <end position="298"/>
    </location>
</feature>
<feature type="transmembrane region" description="Helical" evidence="13">
    <location>
        <begin position="310"/>
        <end position="328"/>
    </location>
</feature>
<evidence type="ECO:0000256" key="13">
    <source>
        <dbReference type="SAM" id="Phobius"/>
    </source>
</evidence>
<keyword evidence="9 13" id="KW-0472">Membrane</keyword>
<evidence type="ECO:0000256" key="7">
    <source>
        <dbReference type="ARBA" id="ARBA00022989"/>
    </source>
</evidence>
<keyword evidence="5 13" id="KW-0812">Transmembrane</keyword>
<name>B3S1R4_TRIAD</name>
<evidence type="ECO:0000313" key="16">
    <source>
        <dbReference type="EMBL" id="EDV23019.1"/>
    </source>
</evidence>
<dbReference type="Gene3D" id="1.10.287.70">
    <property type="match status" value="1"/>
</dbReference>
<dbReference type="OrthoDB" id="263481at2759"/>
<keyword evidence="10" id="KW-1015">Disulfide bond</keyword>
<comment type="subcellular location">
    <subcellularLocation>
        <location evidence="2">Cell membrane</location>
        <topology evidence="2">Multi-pass membrane protein</topology>
    </subcellularLocation>
    <subcellularLocation>
        <location evidence="1">Endosome membrane</location>
        <topology evidence="1">Multi-pass membrane protein</topology>
    </subcellularLocation>
</comment>